<proteinExistence type="inferred from homology"/>
<dbReference type="PANTHER" id="PTHR47926">
    <property type="entry name" value="PENTATRICOPEPTIDE REPEAT-CONTAINING PROTEIN"/>
    <property type="match status" value="1"/>
</dbReference>
<keyword evidence="5" id="KW-1185">Reference proteome</keyword>
<dbReference type="KEGG" id="aprc:113858734"/>
<dbReference type="Pfam" id="PF14432">
    <property type="entry name" value="DYW_deaminase"/>
    <property type="match status" value="1"/>
</dbReference>
<evidence type="ECO:0000256" key="2">
    <source>
        <dbReference type="ARBA" id="ARBA00022737"/>
    </source>
</evidence>
<evidence type="ECO:0000313" key="5">
    <source>
        <dbReference type="Proteomes" id="UP000694853"/>
    </source>
</evidence>
<accession>A0A8B8KTN9</accession>
<keyword evidence="2" id="KW-0677">Repeat</keyword>
<dbReference type="OrthoDB" id="185373at2759"/>
<dbReference type="PANTHER" id="PTHR47926:SF508">
    <property type="entry name" value="PENTATRICOPEPTIDE REPEAT-CONTAINING PROTEIN"/>
    <property type="match status" value="1"/>
</dbReference>
<dbReference type="Pfam" id="PF13041">
    <property type="entry name" value="PPR_2"/>
    <property type="match status" value="2"/>
</dbReference>
<dbReference type="InterPro" id="IPR046848">
    <property type="entry name" value="E_motif"/>
</dbReference>
<evidence type="ECO:0000256" key="3">
    <source>
        <dbReference type="PROSITE-ProRule" id="PRU00708"/>
    </source>
</evidence>
<dbReference type="FunFam" id="1.25.40.10:FF:000474">
    <property type="entry name" value="Pentatricopeptide repeat protein PPR986-12"/>
    <property type="match status" value="1"/>
</dbReference>
<evidence type="ECO:0000313" key="6">
    <source>
        <dbReference type="RefSeq" id="XP_027347271.1"/>
    </source>
</evidence>
<dbReference type="GO" id="GO:0008270">
    <property type="term" value="F:zinc ion binding"/>
    <property type="evidence" value="ECO:0007669"/>
    <property type="project" value="InterPro"/>
</dbReference>
<dbReference type="GeneID" id="113858734"/>
<organism evidence="5 6">
    <name type="scientific">Abrus precatorius</name>
    <name type="common">Indian licorice</name>
    <name type="synonym">Glycine abrus</name>
    <dbReference type="NCBI Taxonomy" id="3816"/>
    <lineage>
        <taxon>Eukaryota</taxon>
        <taxon>Viridiplantae</taxon>
        <taxon>Streptophyta</taxon>
        <taxon>Embryophyta</taxon>
        <taxon>Tracheophyta</taxon>
        <taxon>Spermatophyta</taxon>
        <taxon>Magnoliopsida</taxon>
        <taxon>eudicotyledons</taxon>
        <taxon>Gunneridae</taxon>
        <taxon>Pentapetalae</taxon>
        <taxon>rosids</taxon>
        <taxon>fabids</taxon>
        <taxon>Fabales</taxon>
        <taxon>Fabaceae</taxon>
        <taxon>Papilionoideae</taxon>
        <taxon>50 kb inversion clade</taxon>
        <taxon>NPAAA clade</taxon>
        <taxon>indigoferoid/millettioid clade</taxon>
        <taxon>Abreae</taxon>
        <taxon>Abrus</taxon>
    </lineage>
</organism>
<dbReference type="AlphaFoldDB" id="A0A8B8KTN9"/>
<dbReference type="InterPro" id="IPR002885">
    <property type="entry name" value="PPR_rpt"/>
</dbReference>
<feature type="repeat" description="PPR" evidence="3">
    <location>
        <begin position="298"/>
        <end position="333"/>
    </location>
</feature>
<name>A0A8B8KTN9_ABRPR</name>
<dbReference type="FunFam" id="1.25.40.10:FF:000427">
    <property type="entry name" value="Pentatricopeptide repeat-containing protein chloroplastic"/>
    <property type="match status" value="1"/>
</dbReference>
<feature type="repeat" description="PPR" evidence="3">
    <location>
        <begin position="195"/>
        <end position="225"/>
    </location>
</feature>
<dbReference type="GO" id="GO:0003723">
    <property type="term" value="F:RNA binding"/>
    <property type="evidence" value="ECO:0007669"/>
    <property type="project" value="InterPro"/>
</dbReference>
<dbReference type="RefSeq" id="XP_027347271.1">
    <property type="nucleotide sequence ID" value="XM_027491470.1"/>
</dbReference>
<comment type="similarity">
    <text evidence="1">Belongs to the PPR family. PCMP-H subfamily.</text>
</comment>
<dbReference type="PROSITE" id="PS51375">
    <property type="entry name" value="PPR"/>
    <property type="match status" value="3"/>
</dbReference>
<sequence>MATSPPPLLVSTNITTTNHHDQHFSHTRLIHLLNQSIGMAQLKQIHAQALRTIDADHPQALFLYSRILHYTSLSDLTYATRVFHHFSKPNSFMWNTLIRAYARSTNHKDHAFELYNAMMMVEEESAVPDNHTFPFVLKACAYTFSLCKGKQVHAHVFKHGFESDTHICNSLIHFYATCGCLDLAQKLFQKRFEKNEVSWNIMIDSYVRVGEFDAALKMFGGMQKVHDPDGYTMQSVVNACAGLGALSLGLWAHAYLLKKCAKSVIDDVLVNTCLVDMYCKCGFLVMAQQVFESMKYREVNSWNSMILGFAMHGKAEAALEYYNRMVKVENCVPNSITFVGVLSACNHRGMVEEGLVYFDMMTKEYNIEPRLEHYGCLVDLFARAGRIEEALNLVSEMPIKPDAVIWRSLLDGCCKQHASVELSEEMAKQVFESEGTICSGAYVLLSKVYASASRWNDVGLLRKLMTDKGVTKEPGCSLIEIDGVIHEFFAGDTTHPQSENIYLFMNEIEEKLESIGYLPDYTGAPLVDEINNGKKNSLRLHSERLAIAFGILNSRPGMPIRVYKNLRVCNDCHKVTKLISRIYNVEIIVRDRARFHHFKDGTCSCRDYW</sequence>
<reference evidence="5" key="1">
    <citation type="journal article" date="2019" name="Toxins">
        <title>Detection of Abrin-Like and Prepropulchellin-Like Toxin Genes and Transcripts Using Whole Genome Sequencing and Full-Length Transcript Sequencing of Abrus precatorius.</title>
        <authorList>
            <person name="Hovde B.T."/>
            <person name="Daligault H.E."/>
            <person name="Hanschen E.R."/>
            <person name="Kunde Y.A."/>
            <person name="Johnson M.B."/>
            <person name="Starkenburg S.R."/>
            <person name="Johnson S.L."/>
        </authorList>
    </citation>
    <scope>NUCLEOTIDE SEQUENCE [LARGE SCALE GENOMIC DNA]</scope>
</reference>
<dbReference type="Pfam" id="PF01535">
    <property type="entry name" value="PPR"/>
    <property type="match status" value="4"/>
</dbReference>
<feature type="domain" description="DYW" evidence="4">
    <location>
        <begin position="527"/>
        <end position="609"/>
    </location>
</feature>
<reference evidence="6" key="2">
    <citation type="submission" date="2025-08" db="UniProtKB">
        <authorList>
            <consortium name="RefSeq"/>
        </authorList>
    </citation>
    <scope>IDENTIFICATION</scope>
    <source>
        <tissue evidence="6">Young leaves</tissue>
    </source>
</reference>
<protein>
    <submittedName>
        <fullName evidence="6">Pentatricopeptide repeat-containing protein At1g59720, chloroplastic/mitochondrial</fullName>
    </submittedName>
</protein>
<evidence type="ECO:0000259" key="4">
    <source>
        <dbReference type="Pfam" id="PF14432"/>
    </source>
</evidence>
<dbReference type="Pfam" id="PF20431">
    <property type="entry name" value="E_motif"/>
    <property type="match status" value="1"/>
</dbReference>
<evidence type="ECO:0000256" key="1">
    <source>
        <dbReference type="ARBA" id="ARBA00006643"/>
    </source>
</evidence>
<dbReference type="InterPro" id="IPR046960">
    <property type="entry name" value="PPR_At4g14850-like_plant"/>
</dbReference>
<dbReference type="InterPro" id="IPR032867">
    <property type="entry name" value="DYW_dom"/>
</dbReference>
<dbReference type="NCBIfam" id="TIGR00756">
    <property type="entry name" value="PPR"/>
    <property type="match status" value="4"/>
</dbReference>
<dbReference type="InterPro" id="IPR011990">
    <property type="entry name" value="TPR-like_helical_dom_sf"/>
</dbReference>
<gene>
    <name evidence="6" type="primary">LOC113858734</name>
</gene>
<dbReference type="GO" id="GO:0009451">
    <property type="term" value="P:RNA modification"/>
    <property type="evidence" value="ECO:0007669"/>
    <property type="project" value="InterPro"/>
</dbReference>
<dbReference type="Proteomes" id="UP000694853">
    <property type="component" value="Unplaced"/>
</dbReference>
<dbReference type="Gene3D" id="1.25.40.10">
    <property type="entry name" value="Tetratricopeptide repeat domain"/>
    <property type="match status" value="3"/>
</dbReference>
<feature type="repeat" description="PPR" evidence="3">
    <location>
        <begin position="90"/>
        <end position="125"/>
    </location>
</feature>